<dbReference type="SUPFAM" id="SSF52540">
    <property type="entry name" value="P-loop containing nucleoside triphosphate hydrolases"/>
    <property type="match status" value="1"/>
</dbReference>
<organism evidence="2 3">
    <name type="scientific">Desulfobotulus pelophilus</name>
    <dbReference type="NCBI Taxonomy" id="2823377"/>
    <lineage>
        <taxon>Bacteria</taxon>
        <taxon>Pseudomonadati</taxon>
        <taxon>Thermodesulfobacteriota</taxon>
        <taxon>Desulfobacteria</taxon>
        <taxon>Desulfobacterales</taxon>
        <taxon>Desulfobacteraceae</taxon>
        <taxon>Desulfobotulus</taxon>
    </lineage>
</organism>
<accession>A0ABT3N8U5</accession>
<reference evidence="2 3" key="1">
    <citation type="submission" date="2022-11" db="EMBL/GenBank/DDBJ databases">
        <title>Desulfobotulus tamanensis H1 sp. nov. - anaerobic, alkaliphilic, sulphate reducing bacterium isolated from terrestrial mud volcano.</title>
        <authorList>
            <person name="Frolova A."/>
            <person name="Merkel A.Y."/>
            <person name="Slobodkin A.I."/>
        </authorList>
    </citation>
    <scope>NUCLEOTIDE SEQUENCE [LARGE SCALE GENOMIC DNA]</scope>
    <source>
        <strain evidence="2 3">H1</strain>
    </source>
</reference>
<evidence type="ECO:0000259" key="1">
    <source>
        <dbReference type="Pfam" id="PF13614"/>
    </source>
</evidence>
<gene>
    <name evidence="2" type="ORF">OOT00_07770</name>
</gene>
<dbReference type="Gene3D" id="3.40.50.300">
    <property type="entry name" value="P-loop containing nucleotide triphosphate hydrolases"/>
    <property type="match status" value="1"/>
</dbReference>
<proteinExistence type="predicted"/>
<dbReference type="InterPro" id="IPR050678">
    <property type="entry name" value="DNA_Partitioning_ATPase"/>
</dbReference>
<evidence type="ECO:0000313" key="3">
    <source>
        <dbReference type="Proteomes" id="UP001209681"/>
    </source>
</evidence>
<dbReference type="EMBL" id="JAPFPW010000007">
    <property type="protein sequence ID" value="MCW7753879.1"/>
    <property type="molecule type" value="Genomic_DNA"/>
</dbReference>
<dbReference type="InterPro" id="IPR025669">
    <property type="entry name" value="AAA_dom"/>
</dbReference>
<dbReference type="RefSeq" id="WP_265424748.1">
    <property type="nucleotide sequence ID" value="NZ_JAPFPW010000007.1"/>
</dbReference>
<keyword evidence="3" id="KW-1185">Reference proteome</keyword>
<dbReference type="Pfam" id="PF13614">
    <property type="entry name" value="AAA_31"/>
    <property type="match status" value="1"/>
</dbReference>
<dbReference type="PANTHER" id="PTHR13696:SF99">
    <property type="entry name" value="COBYRINIC ACID AC-DIAMIDE SYNTHASE"/>
    <property type="match status" value="1"/>
</dbReference>
<dbReference type="Proteomes" id="UP001209681">
    <property type="component" value="Unassembled WGS sequence"/>
</dbReference>
<comment type="caution">
    <text evidence="2">The sequence shown here is derived from an EMBL/GenBank/DDBJ whole genome shotgun (WGS) entry which is preliminary data.</text>
</comment>
<evidence type="ECO:0000313" key="2">
    <source>
        <dbReference type="EMBL" id="MCW7753879.1"/>
    </source>
</evidence>
<feature type="domain" description="AAA" evidence="1">
    <location>
        <begin position="3"/>
        <end position="199"/>
    </location>
</feature>
<dbReference type="CDD" id="cd02042">
    <property type="entry name" value="ParAB_family"/>
    <property type="match status" value="1"/>
</dbReference>
<dbReference type="PANTHER" id="PTHR13696">
    <property type="entry name" value="P-LOOP CONTAINING NUCLEOSIDE TRIPHOSPHATE HYDROLASE"/>
    <property type="match status" value="1"/>
</dbReference>
<name>A0ABT3N8U5_9BACT</name>
<protein>
    <submittedName>
        <fullName evidence="2">ParA family protein</fullName>
    </submittedName>
</protein>
<sequence>MARIICFYNNKGGVGKTTLSLFFADFLSSVTIQKKKSRVLVIDFDPQASCCNAILGPERSAELRTTGRTLPHAIREKRLGRKVKILDYIVTRKEDNRSRTKKVRLGNLDAMVADPEEALHFDETGSLEDSLDMAAWLRSSLAKEYDFIIVDLPAALSRRNGFSLIGAFMADYFMIPLEPNRINTNAIPLTLKMMENIRQWRGEKRSFELLGFILNKADRRTKQYRRHKEAFGYYADLAGTRIYDNVLPPAPALSNASDDSIHFITLTDRYEAYYPHVKKLVLEVIPDMGFAVKARQDK</sequence>
<dbReference type="InterPro" id="IPR027417">
    <property type="entry name" value="P-loop_NTPase"/>
</dbReference>